<protein>
    <submittedName>
        <fullName evidence="2">(salmon louse) hypothetical protein</fullName>
    </submittedName>
</protein>
<dbReference type="Proteomes" id="UP000675881">
    <property type="component" value="Chromosome 4"/>
</dbReference>
<feature type="region of interest" description="Disordered" evidence="1">
    <location>
        <begin position="79"/>
        <end position="243"/>
    </location>
</feature>
<dbReference type="EMBL" id="HG994583">
    <property type="protein sequence ID" value="CAF2931811.1"/>
    <property type="molecule type" value="Genomic_DNA"/>
</dbReference>
<name>A0A7R8CU37_LEPSM</name>
<organism evidence="2 3">
    <name type="scientific">Lepeophtheirus salmonis</name>
    <name type="common">Salmon louse</name>
    <name type="synonym">Caligus salmonis</name>
    <dbReference type="NCBI Taxonomy" id="72036"/>
    <lineage>
        <taxon>Eukaryota</taxon>
        <taxon>Metazoa</taxon>
        <taxon>Ecdysozoa</taxon>
        <taxon>Arthropoda</taxon>
        <taxon>Crustacea</taxon>
        <taxon>Multicrustacea</taxon>
        <taxon>Hexanauplia</taxon>
        <taxon>Copepoda</taxon>
        <taxon>Siphonostomatoida</taxon>
        <taxon>Caligidae</taxon>
        <taxon>Lepeophtheirus</taxon>
    </lineage>
</organism>
<keyword evidence="3" id="KW-1185">Reference proteome</keyword>
<feature type="compositionally biased region" description="Polar residues" evidence="1">
    <location>
        <begin position="85"/>
        <end position="100"/>
    </location>
</feature>
<feature type="compositionally biased region" description="Polar residues" evidence="1">
    <location>
        <begin position="223"/>
        <end position="243"/>
    </location>
</feature>
<sequence>MFSTLDRLPLPHLLLRRRRHPHLPLEMPHREDLPLVGLDQLHRLLQLQNQQSLQDLVLAMLWPLQQKLIPSSFSFSSTPAAVGVNPSNKNSSSAFTFGSTNPAPPLQAQQPSSNAGFNFSGSFPKQDENNKGHLSFGAAASQQPPNNVSSAFSFGGSSSNNKVANVSSTNKGPSGAGTPFQFGASNSSNAGAPSSSSGVFTFGSAPQSNSTNEFQTGAPPPSNTFGMNAPTNNTFGKPSTTNTGGFNFSGAGGTAPPPVFGATNNAMPNNPGFQSPIQQQPPPQPGNSMFNIGAPASNNTNTKGRNIARARRTKKKHNHSLNYYLGFF</sequence>
<dbReference type="AlphaFoldDB" id="A0A7R8CU37"/>
<gene>
    <name evidence="2" type="ORF">LSAA_8392</name>
</gene>
<dbReference type="OrthoDB" id="6383070at2759"/>
<reference evidence="2" key="1">
    <citation type="submission" date="2021-02" db="EMBL/GenBank/DDBJ databases">
        <authorList>
            <person name="Bekaert M."/>
        </authorList>
    </citation>
    <scope>NUCLEOTIDE SEQUENCE</scope>
    <source>
        <strain evidence="2">IoA-00</strain>
    </source>
</reference>
<proteinExistence type="predicted"/>
<feature type="compositionally biased region" description="Polar residues" evidence="1">
    <location>
        <begin position="204"/>
        <end position="215"/>
    </location>
</feature>
<evidence type="ECO:0000256" key="1">
    <source>
        <dbReference type="SAM" id="MobiDB-lite"/>
    </source>
</evidence>
<feature type="compositionally biased region" description="Low complexity" evidence="1">
    <location>
        <begin position="183"/>
        <end position="198"/>
    </location>
</feature>
<feature type="compositionally biased region" description="Low complexity" evidence="1">
    <location>
        <begin position="106"/>
        <end position="123"/>
    </location>
</feature>
<accession>A0A7R8CU37</accession>
<evidence type="ECO:0000313" key="2">
    <source>
        <dbReference type="EMBL" id="CAF2931811.1"/>
    </source>
</evidence>
<evidence type="ECO:0000313" key="3">
    <source>
        <dbReference type="Proteomes" id="UP000675881"/>
    </source>
</evidence>
<feature type="compositionally biased region" description="Low complexity" evidence="1">
    <location>
        <begin position="146"/>
        <end position="171"/>
    </location>
</feature>